<proteinExistence type="inferred from homology"/>
<comment type="caution">
    <text evidence="7">The sequence shown here is derived from an EMBL/GenBank/DDBJ whole genome shotgun (WGS) entry which is preliminary data.</text>
</comment>
<dbReference type="Pfam" id="PF02900">
    <property type="entry name" value="LigB"/>
    <property type="match status" value="1"/>
</dbReference>
<dbReference type="GO" id="GO:0008198">
    <property type="term" value="F:ferrous iron binding"/>
    <property type="evidence" value="ECO:0007669"/>
    <property type="project" value="InterPro"/>
</dbReference>
<dbReference type="PANTHER" id="PTHR30096:SF0">
    <property type="entry name" value="4,5-DOPA DIOXYGENASE EXTRADIOL-LIKE PROTEIN"/>
    <property type="match status" value="1"/>
</dbReference>
<keyword evidence="5" id="KW-0560">Oxidoreductase</keyword>
<evidence type="ECO:0000256" key="5">
    <source>
        <dbReference type="ARBA" id="ARBA00023002"/>
    </source>
</evidence>
<evidence type="ECO:0000256" key="3">
    <source>
        <dbReference type="ARBA" id="ARBA00022723"/>
    </source>
</evidence>
<evidence type="ECO:0000256" key="1">
    <source>
        <dbReference type="ARBA" id="ARBA00001947"/>
    </source>
</evidence>
<dbReference type="PANTHER" id="PTHR30096">
    <property type="entry name" value="4,5-DOPA DIOXYGENASE EXTRADIOL-LIKE PROTEIN"/>
    <property type="match status" value="1"/>
</dbReference>
<evidence type="ECO:0000313" key="8">
    <source>
        <dbReference type="Proteomes" id="UP000078397"/>
    </source>
</evidence>
<dbReference type="KEGG" id="pchm:VFPPC_18195"/>
<dbReference type="Proteomes" id="UP000078397">
    <property type="component" value="Unassembled WGS sequence"/>
</dbReference>
<dbReference type="Gene3D" id="3.40.830.10">
    <property type="entry name" value="LigB-like"/>
    <property type="match status" value="1"/>
</dbReference>
<dbReference type="EMBL" id="LSBJ02000008">
    <property type="protein sequence ID" value="OWT42635.1"/>
    <property type="molecule type" value="Genomic_DNA"/>
</dbReference>
<dbReference type="InterPro" id="IPR004183">
    <property type="entry name" value="Xdiol_dOase_suB"/>
</dbReference>
<comment type="similarity">
    <text evidence="2">Belongs to the DODA-type extradiol aromatic ring-opening dioxygenase family.</text>
</comment>
<dbReference type="RefSeq" id="XP_022285122.1">
    <property type="nucleotide sequence ID" value="XM_022429845.1"/>
</dbReference>
<reference evidence="7 8" key="1">
    <citation type="journal article" date="2016" name="PLoS Pathog.">
        <title>Biosynthesis of antibiotic leucinostatins in bio-control fungus Purpureocillium lilacinum and their inhibition on phytophthora revealed by genome mining.</title>
        <authorList>
            <person name="Wang G."/>
            <person name="Liu Z."/>
            <person name="Lin R."/>
            <person name="Li E."/>
            <person name="Mao Z."/>
            <person name="Ling J."/>
            <person name="Yang Y."/>
            <person name="Yin W.B."/>
            <person name="Xie B."/>
        </authorList>
    </citation>
    <scope>NUCLEOTIDE SEQUENCE [LARGE SCALE GENOMIC DNA]</scope>
    <source>
        <strain evidence="7">170</strain>
    </source>
</reference>
<gene>
    <name evidence="7" type="ORF">VFPPC_18195</name>
</gene>
<organism evidence="7 8">
    <name type="scientific">Pochonia chlamydosporia 170</name>
    <dbReference type="NCBI Taxonomy" id="1380566"/>
    <lineage>
        <taxon>Eukaryota</taxon>
        <taxon>Fungi</taxon>
        <taxon>Dikarya</taxon>
        <taxon>Ascomycota</taxon>
        <taxon>Pezizomycotina</taxon>
        <taxon>Sordariomycetes</taxon>
        <taxon>Hypocreomycetidae</taxon>
        <taxon>Hypocreales</taxon>
        <taxon>Clavicipitaceae</taxon>
        <taxon>Pochonia</taxon>
    </lineage>
</organism>
<keyword evidence="4" id="KW-0862">Zinc</keyword>
<keyword evidence="3" id="KW-0479">Metal-binding</keyword>
<evidence type="ECO:0000313" key="7">
    <source>
        <dbReference type="EMBL" id="OWT42635.1"/>
    </source>
</evidence>
<dbReference type="PIRSF" id="PIRSF006157">
    <property type="entry name" value="Doxgns_DODA"/>
    <property type="match status" value="1"/>
</dbReference>
<protein>
    <submittedName>
        <fullName evidence="7">Carbohydrate esterase family 9 protein</fullName>
    </submittedName>
</protein>
<dbReference type="CDD" id="cd07363">
    <property type="entry name" value="45_DOPA_Dioxygenase"/>
    <property type="match status" value="1"/>
</dbReference>
<dbReference type="AlphaFoldDB" id="A0A219AR33"/>
<evidence type="ECO:0000256" key="4">
    <source>
        <dbReference type="ARBA" id="ARBA00022833"/>
    </source>
</evidence>
<dbReference type="OrthoDB" id="7396853at2759"/>
<sequence>MTVAPVIALSHGPLPILGDKNHKSIIYSLKNRVPKILGLGTPSAPRAIVLVTAHWTTAEPTISSSNHHDLYYDYYNFPPESYNLKYPASGDTEIAQEIKSLLEAEGLTGRLDPKRGWDHGVFIPMLLINSAADIPIVQVSVLGSEDPEHHLRMGAALSRLREQNIAVIGSGFASLHNFTEMRTLWSGDADAIKKFKVVSDEWNDALTRATTAESKEDRWNGLRAWRDLPHADRMHPPNGGEHFMPLIVCAGAAGDGEKADFYKDVYSGVDIYTYYWGAERVD</sequence>
<accession>A0A219AR33</accession>
<dbReference type="STRING" id="1380566.A0A219AR33"/>
<dbReference type="GO" id="GO:0016702">
    <property type="term" value="F:oxidoreductase activity, acting on single donors with incorporation of molecular oxygen, incorporation of two atoms of oxygen"/>
    <property type="evidence" value="ECO:0007669"/>
    <property type="project" value="UniProtKB-ARBA"/>
</dbReference>
<dbReference type="GeneID" id="33937047"/>
<evidence type="ECO:0000259" key="6">
    <source>
        <dbReference type="Pfam" id="PF02900"/>
    </source>
</evidence>
<comment type="cofactor">
    <cofactor evidence="1">
        <name>Zn(2+)</name>
        <dbReference type="ChEBI" id="CHEBI:29105"/>
    </cofactor>
</comment>
<feature type="domain" description="Extradiol ring-cleavage dioxygenase class III enzyme subunit B" evidence="6">
    <location>
        <begin position="7"/>
        <end position="266"/>
    </location>
</feature>
<dbReference type="SUPFAM" id="SSF53213">
    <property type="entry name" value="LigB-like"/>
    <property type="match status" value="1"/>
</dbReference>
<keyword evidence="8" id="KW-1185">Reference proteome</keyword>
<dbReference type="GO" id="GO:0008270">
    <property type="term" value="F:zinc ion binding"/>
    <property type="evidence" value="ECO:0007669"/>
    <property type="project" value="InterPro"/>
</dbReference>
<dbReference type="InterPro" id="IPR014436">
    <property type="entry name" value="Extradiol_dOase_DODA"/>
</dbReference>
<name>A0A219AR33_METCM</name>
<evidence type="ECO:0000256" key="2">
    <source>
        <dbReference type="ARBA" id="ARBA00007581"/>
    </source>
</evidence>